<comment type="function">
    <text evidence="2">NDH-1 shuttles electrons from NADH, via FMN and iron-sulfur (Fe-S) centers, to quinones in the respiratory chain. Couples the redox reaction to proton translocation (for every two electrons transferred, four hydrogen ions are translocated across the cytoplasmic membrane), and thus conserves the redox energy in a proton gradient.</text>
</comment>
<comment type="catalytic activity">
    <reaction evidence="2">
        <text>a quinone + NADH + 5 H(+)(in) = a quinol + NAD(+) + 4 H(+)(out)</text>
        <dbReference type="Rhea" id="RHEA:57888"/>
        <dbReference type="ChEBI" id="CHEBI:15378"/>
        <dbReference type="ChEBI" id="CHEBI:24646"/>
        <dbReference type="ChEBI" id="CHEBI:57540"/>
        <dbReference type="ChEBI" id="CHEBI:57945"/>
        <dbReference type="ChEBI" id="CHEBI:132124"/>
    </reaction>
</comment>
<keyword evidence="2" id="KW-0520">NAD</keyword>
<reference evidence="3 4" key="1">
    <citation type="submission" date="2014-02" db="EMBL/GenBank/DDBJ databases">
        <title>The small core and large imbalanced accessory genome model reveals a collaborative survival strategy of Sorangium cellulosum strains in nature.</title>
        <authorList>
            <person name="Han K."/>
            <person name="Peng R."/>
            <person name="Blom J."/>
            <person name="Li Y.-Z."/>
        </authorList>
    </citation>
    <scope>NUCLEOTIDE SEQUENCE [LARGE SCALE GENOMIC DNA]</scope>
    <source>
        <strain evidence="3 4">So0157-25</strain>
    </source>
</reference>
<dbReference type="EC" id="7.1.1.-" evidence="2"/>
<dbReference type="PANTHER" id="PTHR33269">
    <property type="entry name" value="NADH-UBIQUINONE OXIDOREDUCTASE CHAIN 6"/>
    <property type="match status" value="1"/>
</dbReference>
<dbReference type="Proteomes" id="UP000075420">
    <property type="component" value="Unassembled WGS sequence"/>
</dbReference>
<dbReference type="EMBL" id="JELY01003131">
    <property type="protein sequence ID" value="KYF50640.1"/>
    <property type="molecule type" value="Genomic_DNA"/>
</dbReference>
<evidence type="ECO:0000313" key="4">
    <source>
        <dbReference type="Proteomes" id="UP000075420"/>
    </source>
</evidence>
<name>A0A150P4P7_SORCE</name>
<dbReference type="GO" id="GO:0005886">
    <property type="term" value="C:plasma membrane"/>
    <property type="evidence" value="ECO:0007669"/>
    <property type="project" value="UniProtKB-SubCell"/>
</dbReference>
<proteinExistence type="inferred from homology"/>
<keyword evidence="2" id="KW-1003">Cell membrane</keyword>
<keyword evidence="2" id="KW-0812">Transmembrane</keyword>
<dbReference type="Gene3D" id="1.20.120.1200">
    <property type="entry name" value="NADH-ubiquinone/plastoquinone oxidoreductase chain 6, subunit NuoJ"/>
    <property type="match status" value="1"/>
</dbReference>
<feature type="transmembrane region" description="Helical" evidence="2">
    <location>
        <begin position="32"/>
        <end position="50"/>
    </location>
</feature>
<protein>
    <recommendedName>
        <fullName evidence="2">NADH-quinone oxidoreductase subunit J</fullName>
        <ecNumber evidence="2">7.1.1.-</ecNumber>
    </recommendedName>
</protein>
<comment type="similarity">
    <text evidence="1 2">Belongs to the complex I subunit 6 family.</text>
</comment>
<accession>A0A150P4P7</accession>
<organism evidence="3 4">
    <name type="scientific">Sorangium cellulosum</name>
    <name type="common">Polyangium cellulosum</name>
    <dbReference type="NCBI Taxonomy" id="56"/>
    <lineage>
        <taxon>Bacteria</taxon>
        <taxon>Pseudomonadati</taxon>
        <taxon>Myxococcota</taxon>
        <taxon>Polyangia</taxon>
        <taxon>Polyangiales</taxon>
        <taxon>Polyangiaceae</taxon>
        <taxon>Sorangium</taxon>
    </lineage>
</organism>
<comment type="caution">
    <text evidence="3">The sequence shown here is derived from an EMBL/GenBank/DDBJ whole genome shotgun (WGS) entry which is preliminary data.</text>
</comment>
<evidence type="ECO:0000256" key="1">
    <source>
        <dbReference type="ARBA" id="ARBA00005698"/>
    </source>
</evidence>
<feature type="transmembrane region" description="Helical" evidence="2">
    <location>
        <begin position="6"/>
        <end position="25"/>
    </location>
</feature>
<dbReference type="GO" id="GO:0048038">
    <property type="term" value="F:quinone binding"/>
    <property type="evidence" value="ECO:0007669"/>
    <property type="project" value="UniProtKB-UniRule"/>
</dbReference>
<feature type="transmembrane region" description="Helical" evidence="2">
    <location>
        <begin position="138"/>
        <end position="160"/>
    </location>
</feature>
<evidence type="ECO:0000313" key="3">
    <source>
        <dbReference type="EMBL" id="KYF50640.1"/>
    </source>
</evidence>
<feature type="transmembrane region" description="Helical" evidence="2">
    <location>
        <begin position="56"/>
        <end position="79"/>
    </location>
</feature>
<dbReference type="InterPro" id="IPR001457">
    <property type="entry name" value="NADH_UbQ/plastoQ_OxRdtase_su6"/>
</dbReference>
<keyword evidence="2" id="KW-0472">Membrane</keyword>
<comment type="subcellular location">
    <subcellularLocation>
        <location evidence="2">Cell membrane</location>
        <topology evidence="2">Multi-pass membrane protein</topology>
    </subcellularLocation>
</comment>
<evidence type="ECO:0000256" key="2">
    <source>
        <dbReference type="RuleBase" id="RU004429"/>
    </source>
</evidence>
<dbReference type="AlphaFoldDB" id="A0A150P4P7"/>
<keyword evidence="2" id="KW-1133">Transmembrane helix</keyword>
<dbReference type="Pfam" id="PF00499">
    <property type="entry name" value="Oxidored_q3"/>
    <property type="match status" value="1"/>
</dbReference>
<feature type="transmembrane region" description="Helical" evidence="2">
    <location>
        <begin position="91"/>
        <end position="111"/>
    </location>
</feature>
<sequence length="171" mass="17988">MPPLSTVAFLGLAALTLGSAGLVAFSRNIIHSALALLGTFLGVAGLYVTLSADFLAATQVLVYVGGTLILILFAVMLTSRIQEMKISNPRGGLAVAFALVTAVLLVLGRVATRTDWPAEARPAMPSTAKLGHAFLGEYLLPFELGSIVLLAAMIGAVVLARRAVRRSWERE</sequence>
<dbReference type="GO" id="GO:0008137">
    <property type="term" value="F:NADH dehydrogenase (ubiquinone) activity"/>
    <property type="evidence" value="ECO:0007669"/>
    <property type="project" value="UniProtKB-UniRule"/>
</dbReference>
<gene>
    <name evidence="3" type="ORF">BE08_13075</name>
</gene>
<dbReference type="InterPro" id="IPR042106">
    <property type="entry name" value="Nuo/plastoQ_OxRdtase_6_NuoJ"/>
</dbReference>
<keyword evidence="2" id="KW-0874">Quinone</keyword>
<dbReference type="PANTHER" id="PTHR33269:SF17">
    <property type="entry name" value="NADH-UBIQUINONE OXIDOREDUCTASE CHAIN 6"/>
    <property type="match status" value="1"/>
</dbReference>